<dbReference type="Pfam" id="PF11721">
    <property type="entry name" value="Malectin"/>
    <property type="match status" value="1"/>
</dbReference>
<dbReference type="PANTHER" id="PTHR34081:SF1">
    <property type="entry name" value="MALECTIN, LEUCINE-RICH REPEAT DOMAIN, L DOMAIN-LIKE PROTEIN-RELATED"/>
    <property type="match status" value="1"/>
</dbReference>
<dbReference type="InterPro" id="IPR021720">
    <property type="entry name" value="Malectin_dom"/>
</dbReference>
<dbReference type="Proteomes" id="UP000006038">
    <property type="component" value="Chromosome 7"/>
</dbReference>
<keyword evidence="3" id="KW-1185">Reference proteome</keyword>
<dbReference type="AlphaFoldDB" id="J3MK03"/>
<dbReference type="EnsemblPlants" id="OB07G17350.1">
    <property type="protein sequence ID" value="OB07G17350.1"/>
    <property type="gene ID" value="OB07G17350"/>
</dbReference>
<sequence length="168" mass="19404">MNLGNASYYVTTNGMDIIYSSQHFQNTIDSKLFETARMSASSLRYYDLGLDNGNYTVLLQFAEFSYPDSPTWLSLGMRVFDIYVQVHVEHILNLFRPFSECIIEICIGRTERKEFRHKEDWVENLLLQLIGVTRQLCQNTSLRSISFGMAKALVAYLLKVTMGPRSQH</sequence>
<dbReference type="Gramene" id="OB07G17350.1">
    <property type="protein sequence ID" value="OB07G17350.1"/>
    <property type="gene ID" value="OB07G17350"/>
</dbReference>
<dbReference type="STRING" id="4533.J3MK03"/>
<name>J3MK03_ORYBR</name>
<evidence type="ECO:0000313" key="3">
    <source>
        <dbReference type="Proteomes" id="UP000006038"/>
    </source>
</evidence>
<reference evidence="2" key="2">
    <citation type="submission" date="2013-04" db="UniProtKB">
        <authorList>
            <consortium name="EnsemblPlants"/>
        </authorList>
    </citation>
    <scope>IDENTIFICATION</scope>
</reference>
<evidence type="ECO:0000259" key="1">
    <source>
        <dbReference type="Pfam" id="PF11721"/>
    </source>
</evidence>
<dbReference type="PANTHER" id="PTHR34081">
    <property type="entry name" value="MALECTIN DOMAIN-CONTAINING PROTEIN"/>
    <property type="match status" value="1"/>
</dbReference>
<accession>J3MK03</accession>
<protein>
    <recommendedName>
        <fullName evidence="1">Malectin domain-containing protein</fullName>
    </recommendedName>
</protein>
<feature type="domain" description="Malectin" evidence="1">
    <location>
        <begin position="8"/>
        <end position="88"/>
    </location>
</feature>
<proteinExistence type="predicted"/>
<reference evidence="2" key="1">
    <citation type="journal article" date="2013" name="Nat. Commun.">
        <title>Whole-genome sequencing of Oryza brachyantha reveals mechanisms underlying Oryza genome evolution.</title>
        <authorList>
            <person name="Chen J."/>
            <person name="Huang Q."/>
            <person name="Gao D."/>
            <person name="Wang J."/>
            <person name="Lang Y."/>
            <person name="Liu T."/>
            <person name="Li B."/>
            <person name="Bai Z."/>
            <person name="Luis Goicoechea J."/>
            <person name="Liang C."/>
            <person name="Chen C."/>
            <person name="Zhang W."/>
            <person name="Sun S."/>
            <person name="Liao Y."/>
            <person name="Zhang X."/>
            <person name="Yang L."/>
            <person name="Song C."/>
            <person name="Wang M."/>
            <person name="Shi J."/>
            <person name="Liu G."/>
            <person name="Liu J."/>
            <person name="Zhou H."/>
            <person name="Zhou W."/>
            <person name="Yu Q."/>
            <person name="An N."/>
            <person name="Chen Y."/>
            <person name="Cai Q."/>
            <person name="Wang B."/>
            <person name="Liu B."/>
            <person name="Min J."/>
            <person name="Huang Y."/>
            <person name="Wu H."/>
            <person name="Li Z."/>
            <person name="Zhang Y."/>
            <person name="Yin Y."/>
            <person name="Song W."/>
            <person name="Jiang J."/>
            <person name="Jackson S.A."/>
            <person name="Wing R.A."/>
            <person name="Wang J."/>
            <person name="Chen M."/>
        </authorList>
    </citation>
    <scope>NUCLEOTIDE SEQUENCE [LARGE SCALE GENOMIC DNA]</scope>
    <source>
        <strain evidence="2">cv. IRGC 101232</strain>
    </source>
</reference>
<dbReference type="HOGENOM" id="CLU_1589010_0_0_1"/>
<organism evidence="2">
    <name type="scientific">Oryza brachyantha</name>
    <name type="common">malo sina</name>
    <dbReference type="NCBI Taxonomy" id="4533"/>
    <lineage>
        <taxon>Eukaryota</taxon>
        <taxon>Viridiplantae</taxon>
        <taxon>Streptophyta</taxon>
        <taxon>Embryophyta</taxon>
        <taxon>Tracheophyta</taxon>
        <taxon>Spermatophyta</taxon>
        <taxon>Magnoliopsida</taxon>
        <taxon>Liliopsida</taxon>
        <taxon>Poales</taxon>
        <taxon>Poaceae</taxon>
        <taxon>BOP clade</taxon>
        <taxon>Oryzoideae</taxon>
        <taxon>Oryzeae</taxon>
        <taxon>Oryzinae</taxon>
        <taxon>Oryza</taxon>
    </lineage>
</organism>
<dbReference type="Gene3D" id="2.60.120.430">
    <property type="entry name" value="Galactose-binding lectin"/>
    <property type="match status" value="1"/>
</dbReference>
<evidence type="ECO:0000313" key="2">
    <source>
        <dbReference type="EnsemblPlants" id="OB07G17350.1"/>
    </source>
</evidence>